<dbReference type="FunFam" id="3.40.1390.30:FF:000001">
    <property type="entry name" value="GTP cyclohydrolase 1 type 2"/>
    <property type="match status" value="1"/>
</dbReference>
<name>A0A7C0WV70_9BACT</name>
<feature type="binding site" evidence="5">
    <location>
        <position position="76"/>
    </location>
    <ligand>
        <name>a divalent metal cation</name>
        <dbReference type="ChEBI" id="CHEBI:60240"/>
        <label>1</label>
    </ligand>
</feature>
<sequence length="254" mass="27221">MNTPCFFGESAVVTVRQILKWLDEIAPFDCAESWDNVGLQVGDPAADVSTVLIALDLTPQVIKEAKSLGASCIITHHPLIFKPLSSLKYSEYPASLVCELIKSNISLIVAHTNLDASREGTNVVLAEVLGLSAYVPIEVNPSCIDKPGYMGLGVSGELPEEVSITELCKKLTTIVPPEQISVVGDKKRRIKRIAICTGSGGALIPQAIVMGAQCFISGEIKYHDAQHALFSGLDLITIGHCGSEKPREKRIAAL</sequence>
<comment type="subunit">
    <text evidence="2">Homohexamer.</text>
</comment>
<protein>
    <recommendedName>
        <fullName evidence="3">GTP cyclohydrolase 1 type 2 homolog</fullName>
    </recommendedName>
</protein>
<keyword evidence="4 5" id="KW-0479">Metal-binding</keyword>
<gene>
    <name evidence="6" type="ORF">ENG14_03685</name>
</gene>
<dbReference type="GO" id="GO:0046872">
    <property type="term" value="F:metal ion binding"/>
    <property type="evidence" value="ECO:0007669"/>
    <property type="project" value="UniProtKB-KW"/>
</dbReference>
<dbReference type="InterPro" id="IPR002678">
    <property type="entry name" value="DUF34/NIF3"/>
</dbReference>
<evidence type="ECO:0000256" key="1">
    <source>
        <dbReference type="ARBA" id="ARBA00006964"/>
    </source>
</evidence>
<evidence type="ECO:0000256" key="5">
    <source>
        <dbReference type="PIRSR" id="PIRSR602678-1"/>
    </source>
</evidence>
<dbReference type="InterPro" id="IPR036069">
    <property type="entry name" value="DUF34/NIF3_sf"/>
</dbReference>
<feature type="binding site" evidence="5">
    <location>
        <position position="115"/>
    </location>
    <ligand>
        <name>a divalent metal cation</name>
        <dbReference type="ChEBI" id="CHEBI:60240"/>
        <label>1</label>
    </ligand>
</feature>
<dbReference type="NCBIfam" id="TIGR00486">
    <property type="entry name" value="YbgI_SA1388"/>
    <property type="match status" value="1"/>
</dbReference>
<feature type="binding site" evidence="5">
    <location>
        <position position="244"/>
    </location>
    <ligand>
        <name>a divalent metal cation</name>
        <dbReference type="ChEBI" id="CHEBI:60240"/>
        <label>1</label>
    </ligand>
</feature>
<proteinExistence type="inferred from homology"/>
<dbReference type="GO" id="GO:0005737">
    <property type="term" value="C:cytoplasm"/>
    <property type="evidence" value="ECO:0007669"/>
    <property type="project" value="TreeGrafter"/>
</dbReference>
<evidence type="ECO:0000256" key="4">
    <source>
        <dbReference type="ARBA" id="ARBA00022723"/>
    </source>
</evidence>
<dbReference type="Gene3D" id="3.40.1390.30">
    <property type="entry name" value="NIF3 (NGG1p interacting factor 3)-like"/>
    <property type="match status" value="2"/>
</dbReference>
<evidence type="ECO:0000256" key="2">
    <source>
        <dbReference type="ARBA" id="ARBA00011643"/>
    </source>
</evidence>
<comment type="caution">
    <text evidence="6">The sequence shown here is derived from an EMBL/GenBank/DDBJ whole genome shotgun (WGS) entry which is preliminary data.</text>
</comment>
<comment type="similarity">
    <text evidence="1">Belongs to the GTP cyclohydrolase I type 2/NIF3 family.</text>
</comment>
<dbReference type="AlphaFoldDB" id="A0A7C0WV70"/>
<dbReference type="EMBL" id="DQZW01000175">
    <property type="protein sequence ID" value="HDL89986.1"/>
    <property type="molecule type" value="Genomic_DNA"/>
</dbReference>
<dbReference type="PANTHER" id="PTHR13799">
    <property type="entry name" value="NGG1 INTERACTING FACTOR 3"/>
    <property type="match status" value="1"/>
</dbReference>
<feature type="binding site" evidence="5">
    <location>
        <position position="240"/>
    </location>
    <ligand>
        <name>a divalent metal cation</name>
        <dbReference type="ChEBI" id="CHEBI:60240"/>
        <label>1</label>
    </ligand>
</feature>
<accession>A0A7C0WV70</accession>
<reference evidence="6" key="1">
    <citation type="journal article" date="2020" name="mSystems">
        <title>Genome- and Community-Level Interaction Insights into Carbon Utilization and Element Cycling Functions of Hydrothermarchaeota in Hydrothermal Sediment.</title>
        <authorList>
            <person name="Zhou Z."/>
            <person name="Liu Y."/>
            <person name="Xu W."/>
            <person name="Pan J."/>
            <person name="Luo Z.H."/>
            <person name="Li M."/>
        </authorList>
    </citation>
    <scope>NUCLEOTIDE SEQUENCE [LARGE SCALE GENOMIC DNA]</scope>
    <source>
        <strain evidence="6">HyVt-19</strain>
    </source>
</reference>
<evidence type="ECO:0000256" key="3">
    <source>
        <dbReference type="ARBA" id="ARBA00022112"/>
    </source>
</evidence>
<feature type="non-terminal residue" evidence="6">
    <location>
        <position position="254"/>
    </location>
</feature>
<dbReference type="PANTHER" id="PTHR13799:SF14">
    <property type="entry name" value="GTP CYCLOHYDROLASE 1 TYPE 2 HOMOLOG"/>
    <property type="match status" value="1"/>
</dbReference>
<evidence type="ECO:0000313" key="6">
    <source>
        <dbReference type="EMBL" id="HDL89986.1"/>
    </source>
</evidence>
<feature type="binding site" evidence="5">
    <location>
        <position position="77"/>
    </location>
    <ligand>
        <name>a divalent metal cation</name>
        <dbReference type="ChEBI" id="CHEBI:60240"/>
        <label>1</label>
    </ligand>
</feature>
<dbReference type="SUPFAM" id="SSF102705">
    <property type="entry name" value="NIF3 (NGG1p interacting factor 3)-like"/>
    <property type="match status" value="1"/>
</dbReference>
<dbReference type="Pfam" id="PF01784">
    <property type="entry name" value="DUF34_NIF3"/>
    <property type="match status" value="1"/>
</dbReference>
<organism evidence="6">
    <name type="scientific">Thermodesulforhabdus norvegica</name>
    <dbReference type="NCBI Taxonomy" id="39841"/>
    <lineage>
        <taxon>Bacteria</taxon>
        <taxon>Pseudomonadati</taxon>
        <taxon>Thermodesulfobacteriota</taxon>
        <taxon>Syntrophobacteria</taxon>
        <taxon>Syntrophobacterales</taxon>
        <taxon>Thermodesulforhabdaceae</taxon>
        <taxon>Thermodesulforhabdus</taxon>
    </lineage>
</organism>
<dbReference type="Proteomes" id="UP000886355">
    <property type="component" value="Unassembled WGS sequence"/>
</dbReference>